<feature type="region of interest" description="Disordered" evidence="1">
    <location>
        <begin position="909"/>
        <end position="967"/>
    </location>
</feature>
<dbReference type="GeneID" id="17293776"/>
<dbReference type="STRING" id="905079.L1ILP2"/>
<dbReference type="AlphaFoldDB" id="L1ILP2"/>
<feature type="compositionally biased region" description="Basic and acidic residues" evidence="1">
    <location>
        <begin position="340"/>
        <end position="382"/>
    </location>
</feature>
<feature type="compositionally biased region" description="Basic and acidic residues" evidence="1">
    <location>
        <begin position="292"/>
        <end position="310"/>
    </location>
</feature>
<dbReference type="EMBL" id="JH993064">
    <property type="protein sequence ID" value="EKX37047.1"/>
    <property type="molecule type" value="Genomic_DNA"/>
</dbReference>
<dbReference type="HOGENOM" id="CLU_306413_0_0_1"/>
<name>L1ILP2_GUITC</name>
<feature type="compositionally biased region" description="Basic and acidic residues" evidence="1">
    <location>
        <begin position="686"/>
        <end position="704"/>
    </location>
</feature>
<dbReference type="PaxDb" id="55529-EKX37047"/>
<reference evidence="2 4" key="1">
    <citation type="journal article" date="2012" name="Nature">
        <title>Algal genomes reveal evolutionary mosaicism and the fate of nucleomorphs.</title>
        <authorList>
            <consortium name="DOE Joint Genome Institute"/>
            <person name="Curtis B.A."/>
            <person name="Tanifuji G."/>
            <person name="Burki F."/>
            <person name="Gruber A."/>
            <person name="Irimia M."/>
            <person name="Maruyama S."/>
            <person name="Arias M.C."/>
            <person name="Ball S.G."/>
            <person name="Gile G.H."/>
            <person name="Hirakawa Y."/>
            <person name="Hopkins J.F."/>
            <person name="Kuo A."/>
            <person name="Rensing S.A."/>
            <person name="Schmutz J."/>
            <person name="Symeonidi A."/>
            <person name="Elias M."/>
            <person name="Eveleigh R.J."/>
            <person name="Herman E.K."/>
            <person name="Klute M.J."/>
            <person name="Nakayama T."/>
            <person name="Obornik M."/>
            <person name="Reyes-Prieto A."/>
            <person name="Armbrust E.V."/>
            <person name="Aves S.J."/>
            <person name="Beiko R.G."/>
            <person name="Coutinho P."/>
            <person name="Dacks J.B."/>
            <person name="Durnford D.G."/>
            <person name="Fast N.M."/>
            <person name="Green B.R."/>
            <person name="Grisdale C.J."/>
            <person name="Hempel F."/>
            <person name="Henrissat B."/>
            <person name="Hoppner M.P."/>
            <person name="Ishida K."/>
            <person name="Kim E."/>
            <person name="Koreny L."/>
            <person name="Kroth P.G."/>
            <person name="Liu Y."/>
            <person name="Malik S.B."/>
            <person name="Maier U.G."/>
            <person name="McRose D."/>
            <person name="Mock T."/>
            <person name="Neilson J.A."/>
            <person name="Onodera N.T."/>
            <person name="Poole A.M."/>
            <person name="Pritham E.J."/>
            <person name="Richards T.A."/>
            <person name="Rocap G."/>
            <person name="Roy S.W."/>
            <person name="Sarai C."/>
            <person name="Schaack S."/>
            <person name="Shirato S."/>
            <person name="Slamovits C.H."/>
            <person name="Spencer D.F."/>
            <person name="Suzuki S."/>
            <person name="Worden A.Z."/>
            <person name="Zauner S."/>
            <person name="Barry K."/>
            <person name="Bell C."/>
            <person name="Bharti A.K."/>
            <person name="Crow J.A."/>
            <person name="Grimwood J."/>
            <person name="Kramer R."/>
            <person name="Lindquist E."/>
            <person name="Lucas S."/>
            <person name="Salamov A."/>
            <person name="McFadden G.I."/>
            <person name="Lane C.E."/>
            <person name="Keeling P.J."/>
            <person name="Gray M.W."/>
            <person name="Grigoriev I.V."/>
            <person name="Archibald J.M."/>
        </authorList>
    </citation>
    <scope>NUCLEOTIDE SEQUENCE</scope>
    <source>
        <strain evidence="2 4">CCMP2712</strain>
    </source>
</reference>
<feature type="compositionally biased region" description="Polar residues" evidence="1">
    <location>
        <begin position="192"/>
        <end position="207"/>
    </location>
</feature>
<feature type="compositionally biased region" description="Pro residues" evidence="1">
    <location>
        <begin position="929"/>
        <end position="943"/>
    </location>
</feature>
<protein>
    <submittedName>
        <fullName evidence="2 3">Uncharacterized protein</fullName>
    </submittedName>
</protein>
<feature type="region of interest" description="Disordered" evidence="1">
    <location>
        <begin position="1"/>
        <end position="207"/>
    </location>
</feature>
<sequence>MEAAQDPAAQPSSEDACPQPSSDASTDVNDAGESSKTEEKSERNEEKAAAAVVSQEGSSKEHKEEKAVAAQDVSRKDTDTSGEVEKERDNGAEDKKVVEKETPDVEHNPFQIAPKEPAESAAHVKNEKTEEGKTSVATTDIDVKVSEPEHSKDVSQSEETKKEVKDQSDGEKNEGKATSTTEEKSEEVKPSQNSSQIEAQPSINAELSDDQQLVASLAAAAFGEVPVMGDVDMLRTESEIYPKASGAEEKAAGQPNRTDDNEAVAMLLGLSQSESTERSESAEKSQSLVKGGESHRTETKPEPKTPRKQEPGSSKKGKAHHEHAKAKKGQESTPNAKKANAGEKVKVEGEDKTAGEINKSKRERENAEKNEEVATPGKEKDSKKKQKKQIGEQIQNEKTLSREERKMLAYMRQFEEMERRQQRLENPGTPREKHDGDGHDGRAERVESKSSHAKGADVKHESHGSANDAAGQGARGDGETADSASASAAQEVQERSADSADHSTKIEDAAAEDGTKSDHDHVNKHFSHHNTSGANQQWRGTKGHGVRMGNMLKTCYKLTDKQRQAMEIAAGGGLLLLRAFKAGAEKRAPCVRFLKIPRDSEVSEKEVEVKTVRLDAQTWINAAKATNQNRLNPKRRTVDRRKFPLVKRILHLWSLEAQPVAAPPRKEVEPSSTKAGAAGGYRLKHEKGGHLERIASSWRKDPEASRSGASRDAPQPERVEAQGGGQAREVGPAVGTEAQPAASQEEQRRPGAQSVSVKDEIRSFVDHVAAATRVNQPPAQMPFGYQGEPSAVPMDFMAGRGALDMGRDMHLQRPFHDQAAYFRRSAWDQLPTDQPPPYKQENKFSMMHERDMDRGPLSRGYRPPKFADAPQPFFQRRRAMIPPPHRDSSLSPRSREFHRELQVAREHRRVAESLDMQDGKPEGAELPTPVWPPMPPWVPPHPGPMARKERPSMFDSRPSYPKPSSAR</sequence>
<reference evidence="4" key="2">
    <citation type="submission" date="2012-11" db="EMBL/GenBank/DDBJ databases">
        <authorList>
            <person name="Kuo A."/>
            <person name="Curtis B.A."/>
            <person name="Tanifuji G."/>
            <person name="Burki F."/>
            <person name="Gruber A."/>
            <person name="Irimia M."/>
            <person name="Maruyama S."/>
            <person name="Arias M.C."/>
            <person name="Ball S.G."/>
            <person name="Gile G.H."/>
            <person name="Hirakawa Y."/>
            <person name="Hopkins J.F."/>
            <person name="Rensing S.A."/>
            <person name="Schmutz J."/>
            <person name="Symeonidi A."/>
            <person name="Elias M."/>
            <person name="Eveleigh R.J."/>
            <person name="Herman E.K."/>
            <person name="Klute M.J."/>
            <person name="Nakayama T."/>
            <person name="Obornik M."/>
            <person name="Reyes-Prieto A."/>
            <person name="Armbrust E.V."/>
            <person name="Aves S.J."/>
            <person name="Beiko R.G."/>
            <person name="Coutinho P."/>
            <person name="Dacks J.B."/>
            <person name="Durnford D.G."/>
            <person name="Fast N.M."/>
            <person name="Green B.R."/>
            <person name="Grisdale C."/>
            <person name="Hempe F."/>
            <person name="Henrissat B."/>
            <person name="Hoppner M.P."/>
            <person name="Ishida K.-I."/>
            <person name="Kim E."/>
            <person name="Koreny L."/>
            <person name="Kroth P.G."/>
            <person name="Liu Y."/>
            <person name="Malik S.-B."/>
            <person name="Maier U.G."/>
            <person name="McRose D."/>
            <person name="Mock T."/>
            <person name="Neilson J.A."/>
            <person name="Onodera N.T."/>
            <person name="Poole A.M."/>
            <person name="Pritham E.J."/>
            <person name="Richards T.A."/>
            <person name="Rocap G."/>
            <person name="Roy S.W."/>
            <person name="Sarai C."/>
            <person name="Schaack S."/>
            <person name="Shirato S."/>
            <person name="Slamovits C.H."/>
            <person name="Spencer D.F."/>
            <person name="Suzuki S."/>
            <person name="Worden A.Z."/>
            <person name="Zauner S."/>
            <person name="Barry K."/>
            <person name="Bell C."/>
            <person name="Bharti A.K."/>
            <person name="Crow J.A."/>
            <person name="Grimwood J."/>
            <person name="Kramer R."/>
            <person name="Lindquist E."/>
            <person name="Lucas S."/>
            <person name="Salamov A."/>
            <person name="McFadden G.I."/>
            <person name="Lane C.E."/>
            <person name="Keeling P.J."/>
            <person name="Gray M.W."/>
            <person name="Grigoriev I.V."/>
            <person name="Archibald J.M."/>
        </authorList>
    </citation>
    <scope>NUCLEOTIDE SEQUENCE</scope>
    <source>
        <strain evidence="4">CCMP2712</strain>
    </source>
</reference>
<dbReference type="OMA" id="RANSENH"/>
<feature type="compositionally biased region" description="Basic and acidic residues" evidence="1">
    <location>
        <begin position="492"/>
        <end position="523"/>
    </location>
</feature>
<feature type="region of interest" description="Disordered" evidence="1">
    <location>
        <begin position="660"/>
        <end position="758"/>
    </location>
</feature>
<feature type="region of interest" description="Disordered" evidence="1">
    <location>
        <begin position="240"/>
        <end position="543"/>
    </location>
</feature>
<feature type="compositionally biased region" description="Polar residues" evidence="1">
    <location>
        <begin position="19"/>
        <end position="32"/>
    </location>
</feature>
<feature type="compositionally biased region" description="Basic and acidic residues" evidence="1">
    <location>
        <begin position="33"/>
        <end position="48"/>
    </location>
</feature>
<dbReference type="Proteomes" id="UP000011087">
    <property type="component" value="Unassembled WGS sequence"/>
</dbReference>
<organism evidence="2">
    <name type="scientific">Guillardia theta (strain CCMP2712)</name>
    <name type="common">Cryptophyte</name>
    <dbReference type="NCBI Taxonomy" id="905079"/>
    <lineage>
        <taxon>Eukaryota</taxon>
        <taxon>Cryptophyceae</taxon>
        <taxon>Pyrenomonadales</taxon>
        <taxon>Geminigeraceae</taxon>
        <taxon>Guillardia</taxon>
    </lineage>
</organism>
<feature type="compositionally biased region" description="Basic and acidic residues" evidence="1">
    <location>
        <begin position="909"/>
        <end position="923"/>
    </location>
</feature>
<feature type="region of interest" description="Disordered" evidence="1">
    <location>
        <begin position="876"/>
        <end position="897"/>
    </location>
</feature>
<feature type="compositionally biased region" description="Basic and acidic residues" evidence="1">
    <location>
        <begin position="399"/>
        <end position="423"/>
    </location>
</feature>
<feature type="compositionally biased region" description="Basic residues" evidence="1">
    <location>
        <begin position="315"/>
        <end position="327"/>
    </location>
</feature>
<feature type="compositionally biased region" description="Basic and acidic residues" evidence="1">
    <location>
        <begin position="58"/>
        <end position="107"/>
    </location>
</feature>
<accession>L1ILP2</accession>
<keyword evidence="4" id="KW-1185">Reference proteome</keyword>
<evidence type="ECO:0000256" key="1">
    <source>
        <dbReference type="SAM" id="MobiDB-lite"/>
    </source>
</evidence>
<evidence type="ECO:0000313" key="4">
    <source>
        <dbReference type="Proteomes" id="UP000011087"/>
    </source>
</evidence>
<reference evidence="3" key="3">
    <citation type="submission" date="2015-06" db="UniProtKB">
        <authorList>
            <consortium name="EnsemblProtists"/>
        </authorList>
    </citation>
    <scope>IDENTIFICATION</scope>
</reference>
<dbReference type="RefSeq" id="XP_005824027.1">
    <property type="nucleotide sequence ID" value="XM_005823970.1"/>
</dbReference>
<evidence type="ECO:0000313" key="2">
    <source>
        <dbReference type="EMBL" id="EKX37047.1"/>
    </source>
</evidence>
<evidence type="ECO:0000313" key="3">
    <source>
        <dbReference type="EnsemblProtists" id="EKX37047"/>
    </source>
</evidence>
<feature type="compositionally biased region" description="Basic and acidic residues" evidence="1">
    <location>
        <begin position="884"/>
        <end position="897"/>
    </location>
</feature>
<feature type="compositionally biased region" description="Basic and acidic residues" evidence="1">
    <location>
        <begin position="116"/>
        <end position="133"/>
    </location>
</feature>
<feature type="compositionally biased region" description="Basic and acidic residues" evidence="1">
    <location>
        <begin position="240"/>
        <end position="251"/>
    </location>
</feature>
<feature type="compositionally biased region" description="Polar residues" evidence="1">
    <location>
        <begin position="529"/>
        <end position="539"/>
    </location>
</feature>
<feature type="compositionally biased region" description="Basic and acidic residues" evidence="1">
    <location>
        <begin position="141"/>
        <end position="189"/>
    </location>
</feature>
<feature type="compositionally biased region" description="Basic and acidic residues" evidence="1">
    <location>
        <begin position="430"/>
        <end position="463"/>
    </location>
</feature>
<dbReference type="KEGG" id="gtt:GUITHDRAFT_145291"/>
<dbReference type="EnsemblProtists" id="EKX37047">
    <property type="protein sequence ID" value="EKX37047"/>
    <property type="gene ID" value="GUITHDRAFT_145291"/>
</dbReference>
<proteinExistence type="predicted"/>
<gene>
    <name evidence="2" type="ORF">GUITHDRAFT_145291</name>
</gene>